<dbReference type="OrthoDB" id="10361978at2759"/>
<comment type="caution">
    <text evidence="2">The sequence shown here is derived from an EMBL/GenBank/DDBJ whole genome shotgun (WGS) entry which is preliminary data.</text>
</comment>
<gene>
    <name evidence="2" type="ORF">HYALB_00011018</name>
</gene>
<name>A0A9N9LQ00_9HELO</name>
<proteinExistence type="predicted"/>
<dbReference type="AlphaFoldDB" id="A0A9N9LQ00"/>
<feature type="compositionally biased region" description="Basic and acidic residues" evidence="1">
    <location>
        <begin position="118"/>
        <end position="136"/>
    </location>
</feature>
<protein>
    <submittedName>
        <fullName evidence="2">Uncharacterized protein</fullName>
    </submittedName>
</protein>
<feature type="region of interest" description="Disordered" evidence="1">
    <location>
        <begin position="112"/>
        <end position="162"/>
    </location>
</feature>
<evidence type="ECO:0000256" key="1">
    <source>
        <dbReference type="SAM" id="MobiDB-lite"/>
    </source>
</evidence>
<accession>A0A9N9LQ00</accession>
<dbReference type="Proteomes" id="UP000701801">
    <property type="component" value="Unassembled WGS sequence"/>
</dbReference>
<feature type="compositionally biased region" description="Basic and acidic residues" evidence="1">
    <location>
        <begin position="147"/>
        <end position="156"/>
    </location>
</feature>
<evidence type="ECO:0000313" key="2">
    <source>
        <dbReference type="EMBL" id="CAG8976541.1"/>
    </source>
</evidence>
<reference evidence="2" key="1">
    <citation type="submission" date="2021-07" db="EMBL/GenBank/DDBJ databases">
        <authorList>
            <person name="Durling M."/>
        </authorList>
    </citation>
    <scope>NUCLEOTIDE SEQUENCE</scope>
</reference>
<dbReference type="EMBL" id="CAJVRM010000181">
    <property type="protein sequence ID" value="CAG8976541.1"/>
    <property type="molecule type" value="Genomic_DNA"/>
</dbReference>
<organism evidence="2 3">
    <name type="scientific">Hymenoscyphus albidus</name>
    <dbReference type="NCBI Taxonomy" id="595503"/>
    <lineage>
        <taxon>Eukaryota</taxon>
        <taxon>Fungi</taxon>
        <taxon>Dikarya</taxon>
        <taxon>Ascomycota</taxon>
        <taxon>Pezizomycotina</taxon>
        <taxon>Leotiomycetes</taxon>
        <taxon>Helotiales</taxon>
        <taxon>Helotiaceae</taxon>
        <taxon>Hymenoscyphus</taxon>
    </lineage>
</organism>
<evidence type="ECO:0000313" key="3">
    <source>
        <dbReference type="Proteomes" id="UP000701801"/>
    </source>
</evidence>
<keyword evidence="3" id="KW-1185">Reference proteome</keyword>
<sequence>MSDGCIVVKDNIFIVQAHCAEARSVVSTGESHFLVLVRRNRPKALSDSILVSGDSNLQLEEALDISDIDRGEKNGNELSSPKIIASGWRGKKISNGDYTKFGASQGFDKPYDFGIGDRGGHNDEDPAKEQEKRNGDGDDGEDGEGGGGKRGERDAQEENGESVLEKQLSLLNNLDDKLAGLEVGNEYDSLFMRELKEELRRQLKAKDAIETEFYFDAAGRSRKVAEEQMLQERWMREWFDRREKMRVTSMDVRSHQLGKAKLNYQERNLPYDDGKRLHSWIWMQRVVAEIDGEWCGLDRNHEERPSPQAKLAIVYQNASLGVLRDQKDVLFGKTIF</sequence>